<dbReference type="GO" id="GO:0071949">
    <property type="term" value="F:FAD binding"/>
    <property type="evidence" value="ECO:0007669"/>
    <property type="project" value="InterPro"/>
</dbReference>
<evidence type="ECO:0000256" key="1">
    <source>
        <dbReference type="ARBA" id="ARBA00023002"/>
    </source>
</evidence>
<organism evidence="6 7">
    <name type="scientific">Amborella trichopoda</name>
    <dbReference type="NCBI Taxonomy" id="13333"/>
    <lineage>
        <taxon>Eukaryota</taxon>
        <taxon>Viridiplantae</taxon>
        <taxon>Streptophyta</taxon>
        <taxon>Embryophyta</taxon>
        <taxon>Tracheophyta</taxon>
        <taxon>Spermatophyta</taxon>
        <taxon>Magnoliopsida</taxon>
        <taxon>Amborellales</taxon>
        <taxon>Amborellaceae</taxon>
        <taxon>Amborella</taxon>
    </lineage>
</organism>
<proteinExistence type="inferred from homology"/>
<comment type="similarity">
    <text evidence="3">Belongs to the 3-hydroxybenzoate 6-hydroxylase family.</text>
</comment>
<sequence length="419" mass="46852">MVAEGSPNEGIVIVGGGIAGLATALGLHRMGLKSQILESHDSLRTTGFAFTMGTNAWRALETLGVVDSLRQQHVRLQRVSTTSTVSGATTHVPLTGRGNFGEYEARCLRRDLMVEGLARELPRGCIRFGAKVVGIERKHNGSLLYHLHLADGTTVKAKVVIGCDGVNSVVAKWLGLPKPGFVGRTAARGLAHFSDGHDFEPDLQQYFGDGFRLGFVPCDDKTIYWFFTWYPSHREREIEDDAEKIKEVILKKIRGVPKEAQNVIERTKTNCLIASRLRCMWPWNLIWRSICRGAVCVAGDAFHAMTPEIRQGGCSALEDGVILARCLGEALLERENHELEREKAKEEEERIHKALVKYGRERRWRAIELITTAYVLGFIQQSRGRVMTFVRDTLLSKLMGRMLLRCSDFDCGKLYVSNP</sequence>
<evidence type="ECO:0000256" key="4">
    <source>
        <dbReference type="SAM" id="Coils"/>
    </source>
</evidence>
<dbReference type="AlphaFoldDB" id="U5D376"/>
<dbReference type="PANTHER" id="PTHR45934:SF28">
    <property type="entry name" value="OS03G0153100 PROTEIN"/>
    <property type="match status" value="1"/>
</dbReference>
<feature type="domain" description="FAD-binding" evidence="5">
    <location>
        <begin position="11"/>
        <end position="339"/>
    </location>
</feature>
<dbReference type="EMBL" id="KI392062">
    <property type="protein sequence ID" value="ERN20026.1"/>
    <property type="molecule type" value="Genomic_DNA"/>
</dbReference>
<name>U5D376_AMBTC</name>
<dbReference type="GO" id="GO:0004497">
    <property type="term" value="F:monooxygenase activity"/>
    <property type="evidence" value="ECO:0007669"/>
    <property type="project" value="UniProtKB-KW"/>
</dbReference>
<evidence type="ECO:0000313" key="7">
    <source>
        <dbReference type="Proteomes" id="UP000017836"/>
    </source>
</evidence>
<protein>
    <recommendedName>
        <fullName evidence="5">FAD-binding domain-containing protein</fullName>
    </recommendedName>
</protein>
<dbReference type="InterPro" id="IPR044560">
    <property type="entry name" value="MOase"/>
</dbReference>
<dbReference type="SUPFAM" id="SSF51905">
    <property type="entry name" value="FAD/NAD(P)-binding domain"/>
    <property type="match status" value="1"/>
</dbReference>
<evidence type="ECO:0000313" key="6">
    <source>
        <dbReference type="EMBL" id="ERN20026.1"/>
    </source>
</evidence>
<dbReference type="STRING" id="13333.U5D376"/>
<dbReference type="OMA" id="QAEWYLV"/>
<accession>U5D376</accession>
<dbReference type="Gramene" id="ERN20026">
    <property type="protein sequence ID" value="ERN20026"/>
    <property type="gene ID" value="AMTR_s00071p00171840"/>
</dbReference>
<dbReference type="KEGG" id="atr:18448436"/>
<keyword evidence="4" id="KW-0175">Coiled coil</keyword>
<dbReference type="OrthoDB" id="655030at2759"/>
<dbReference type="InterPro" id="IPR002938">
    <property type="entry name" value="FAD-bd"/>
</dbReference>
<keyword evidence="2" id="KW-0503">Monooxygenase</keyword>
<evidence type="ECO:0000256" key="2">
    <source>
        <dbReference type="ARBA" id="ARBA00023033"/>
    </source>
</evidence>
<keyword evidence="7" id="KW-1185">Reference proteome</keyword>
<dbReference type="InterPro" id="IPR036188">
    <property type="entry name" value="FAD/NAD-bd_sf"/>
</dbReference>
<dbReference type="HOGENOM" id="CLU_009665_10_2_1"/>
<gene>
    <name evidence="6" type="ORF">AMTR_s00071p00171840</name>
</gene>
<keyword evidence="1" id="KW-0560">Oxidoreductase</keyword>
<reference evidence="7" key="1">
    <citation type="journal article" date="2013" name="Science">
        <title>The Amborella genome and the evolution of flowering plants.</title>
        <authorList>
            <consortium name="Amborella Genome Project"/>
        </authorList>
    </citation>
    <scope>NUCLEOTIDE SEQUENCE [LARGE SCALE GENOMIC DNA]</scope>
</reference>
<dbReference type="eggNOG" id="KOG2614">
    <property type="taxonomic scope" value="Eukaryota"/>
</dbReference>
<dbReference type="Pfam" id="PF01494">
    <property type="entry name" value="FAD_binding_3"/>
    <property type="match status" value="1"/>
</dbReference>
<dbReference type="Proteomes" id="UP000017836">
    <property type="component" value="Unassembled WGS sequence"/>
</dbReference>
<feature type="coiled-coil region" evidence="4">
    <location>
        <begin position="327"/>
        <end position="354"/>
    </location>
</feature>
<evidence type="ECO:0000256" key="3">
    <source>
        <dbReference type="ARBA" id="ARBA00024018"/>
    </source>
</evidence>
<evidence type="ECO:0000259" key="5">
    <source>
        <dbReference type="Pfam" id="PF01494"/>
    </source>
</evidence>
<dbReference type="PRINTS" id="PR00420">
    <property type="entry name" value="RNGMNOXGNASE"/>
</dbReference>
<dbReference type="Gene3D" id="3.50.50.60">
    <property type="entry name" value="FAD/NAD(P)-binding domain"/>
    <property type="match status" value="1"/>
</dbReference>
<dbReference type="PANTHER" id="PTHR45934">
    <property type="entry name" value="FAD/NAD(P)-BINDING OXIDOREDUCTASE FAMILY PROTEIN"/>
    <property type="match status" value="1"/>
</dbReference>